<reference evidence="1 2" key="1">
    <citation type="journal article" date="2019" name="Sci. Rep.">
        <title>Orb-weaving spider Araneus ventricosus genome elucidates the spidroin gene catalogue.</title>
        <authorList>
            <person name="Kono N."/>
            <person name="Nakamura H."/>
            <person name="Ohtoshi R."/>
            <person name="Moran D.A.P."/>
            <person name="Shinohara A."/>
            <person name="Yoshida Y."/>
            <person name="Fujiwara M."/>
            <person name="Mori M."/>
            <person name="Tomita M."/>
            <person name="Arakawa K."/>
        </authorList>
    </citation>
    <scope>NUCLEOTIDE SEQUENCE [LARGE SCALE GENOMIC DNA]</scope>
</reference>
<dbReference type="CDD" id="cd00882">
    <property type="entry name" value="Ras_like_GTPase"/>
    <property type="match status" value="1"/>
</dbReference>
<gene>
    <name evidence="1" type="ORF">AVEN_55277_1</name>
</gene>
<dbReference type="GO" id="GO:0003924">
    <property type="term" value="F:GTPase activity"/>
    <property type="evidence" value="ECO:0007669"/>
    <property type="project" value="InterPro"/>
</dbReference>
<dbReference type="InterPro" id="IPR027417">
    <property type="entry name" value="P-loop_NTPase"/>
</dbReference>
<dbReference type="GO" id="GO:0005525">
    <property type="term" value="F:GTP binding"/>
    <property type="evidence" value="ECO:0007669"/>
    <property type="project" value="InterPro"/>
</dbReference>
<organism evidence="1 2">
    <name type="scientific">Araneus ventricosus</name>
    <name type="common">Orbweaver spider</name>
    <name type="synonym">Epeira ventricosa</name>
    <dbReference type="NCBI Taxonomy" id="182803"/>
    <lineage>
        <taxon>Eukaryota</taxon>
        <taxon>Metazoa</taxon>
        <taxon>Ecdysozoa</taxon>
        <taxon>Arthropoda</taxon>
        <taxon>Chelicerata</taxon>
        <taxon>Arachnida</taxon>
        <taxon>Araneae</taxon>
        <taxon>Araneomorphae</taxon>
        <taxon>Entelegynae</taxon>
        <taxon>Araneoidea</taxon>
        <taxon>Araneidae</taxon>
        <taxon>Araneus</taxon>
    </lineage>
</organism>
<evidence type="ECO:0000313" key="2">
    <source>
        <dbReference type="Proteomes" id="UP000499080"/>
    </source>
</evidence>
<sequence>MDRRQNHSHRSGLSLRNEILGRKLKHHVNICFAGSIDSGKSTLATRFKDIDEGPYDDLFIARKKNKYVVPIDLDRRPNVKKGGEVVLKIYIEPAPKRRRWFPIWLRAPLISIIVFCFDVNNKDDFYETRERLFRYSRLLEENMPVAIVLGTKIDVRDDPGRDGSKNVVRTKFAKRKTKEWQVIHYFECSAWQNKGVNRLLDFILNLVL</sequence>
<dbReference type="EMBL" id="BGPR01000314">
    <property type="protein sequence ID" value="GBM12436.1"/>
    <property type="molecule type" value="Genomic_DNA"/>
</dbReference>
<dbReference type="Proteomes" id="UP000499080">
    <property type="component" value="Unassembled WGS sequence"/>
</dbReference>
<keyword evidence="2" id="KW-1185">Reference proteome</keyword>
<dbReference type="OrthoDB" id="6418842at2759"/>
<dbReference type="Gene3D" id="3.40.50.300">
    <property type="entry name" value="P-loop containing nucleotide triphosphate hydrolases"/>
    <property type="match status" value="1"/>
</dbReference>
<dbReference type="InterPro" id="IPR001806">
    <property type="entry name" value="Small_GTPase"/>
</dbReference>
<proteinExistence type="predicted"/>
<dbReference type="AlphaFoldDB" id="A0A4Y2D8M4"/>
<accession>A0A4Y2D8M4</accession>
<comment type="caution">
    <text evidence="1">The sequence shown here is derived from an EMBL/GenBank/DDBJ whole genome shotgun (WGS) entry which is preliminary data.</text>
</comment>
<protein>
    <submittedName>
        <fullName evidence="1">Uncharacterized protein</fullName>
    </submittedName>
</protein>
<dbReference type="Pfam" id="PF00071">
    <property type="entry name" value="Ras"/>
    <property type="match status" value="1"/>
</dbReference>
<evidence type="ECO:0000313" key="1">
    <source>
        <dbReference type="EMBL" id="GBM12436.1"/>
    </source>
</evidence>
<name>A0A4Y2D8M4_ARAVE</name>
<dbReference type="SUPFAM" id="SSF52540">
    <property type="entry name" value="P-loop containing nucleoside triphosphate hydrolases"/>
    <property type="match status" value="1"/>
</dbReference>